<gene>
    <name evidence="2" type="ORF">A3F55_02830</name>
</gene>
<keyword evidence="1" id="KW-1133">Transmembrane helix</keyword>
<proteinExistence type="predicted"/>
<dbReference type="AlphaFoldDB" id="A0A1F4XT76"/>
<organism evidence="2 3">
    <name type="scientific">Candidatus Adlerbacteria bacterium RIFCSPHIGHO2_12_FULL_53_18</name>
    <dbReference type="NCBI Taxonomy" id="1797242"/>
    <lineage>
        <taxon>Bacteria</taxon>
        <taxon>Candidatus Adleribacteriota</taxon>
    </lineage>
</organism>
<feature type="transmembrane region" description="Helical" evidence="1">
    <location>
        <begin position="6"/>
        <end position="25"/>
    </location>
</feature>
<sequence>MHLGKLLTSIIITTFLLVGATGALYSGMMMGHSMEDIGGCALMGHNTAMCNMNPLEHLSAWQNLVAAIPVQSAVMLLLLLFALLFVLGFSQYLWLLHPSPQPVLISYDLEVRGHDSLQRFIARGLMHPKIF</sequence>
<evidence type="ECO:0000256" key="1">
    <source>
        <dbReference type="SAM" id="Phobius"/>
    </source>
</evidence>
<accession>A0A1F4XT76</accession>
<name>A0A1F4XT76_9BACT</name>
<dbReference type="Proteomes" id="UP000178091">
    <property type="component" value="Unassembled WGS sequence"/>
</dbReference>
<evidence type="ECO:0000313" key="2">
    <source>
        <dbReference type="EMBL" id="OGC84929.1"/>
    </source>
</evidence>
<keyword evidence="1" id="KW-0472">Membrane</keyword>
<comment type="caution">
    <text evidence="2">The sequence shown here is derived from an EMBL/GenBank/DDBJ whole genome shotgun (WGS) entry which is preliminary data.</text>
</comment>
<protein>
    <submittedName>
        <fullName evidence="2">Uncharacterized protein</fullName>
    </submittedName>
</protein>
<keyword evidence="1" id="KW-0812">Transmembrane</keyword>
<reference evidence="2 3" key="1">
    <citation type="journal article" date="2016" name="Nat. Commun.">
        <title>Thousands of microbial genomes shed light on interconnected biogeochemical processes in an aquifer system.</title>
        <authorList>
            <person name="Anantharaman K."/>
            <person name="Brown C.T."/>
            <person name="Hug L.A."/>
            <person name="Sharon I."/>
            <person name="Castelle C.J."/>
            <person name="Probst A.J."/>
            <person name="Thomas B.C."/>
            <person name="Singh A."/>
            <person name="Wilkins M.J."/>
            <person name="Karaoz U."/>
            <person name="Brodie E.L."/>
            <person name="Williams K.H."/>
            <person name="Hubbard S.S."/>
            <person name="Banfield J.F."/>
        </authorList>
    </citation>
    <scope>NUCLEOTIDE SEQUENCE [LARGE SCALE GENOMIC DNA]</scope>
</reference>
<dbReference type="EMBL" id="MEWW01000007">
    <property type="protein sequence ID" value="OGC84929.1"/>
    <property type="molecule type" value="Genomic_DNA"/>
</dbReference>
<feature type="transmembrane region" description="Helical" evidence="1">
    <location>
        <begin position="73"/>
        <end position="94"/>
    </location>
</feature>
<evidence type="ECO:0000313" key="3">
    <source>
        <dbReference type="Proteomes" id="UP000178091"/>
    </source>
</evidence>